<evidence type="ECO:0000256" key="1">
    <source>
        <dbReference type="SAM" id="Phobius"/>
    </source>
</evidence>
<accession>A0AAE0GQR2</accession>
<keyword evidence="1" id="KW-0812">Transmembrane</keyword>
<evidence type="ECO:0000313" key="4">
    <source>
        <dbReference type="Proteomes" id="UP001190700"/>
    </source>
</evidence>
<dbReference type="Gene3D" id="2.160.20.10">
    <property type="entry name" value="Single-stranded right-handed beta-helix, Pectin lyase-like"/>
    <property type="match status" value="1"/>
</dbReference>
<evidence type="ECO:0000313" key="3">
    <source>
        <dbReference type="EMBL" id="KAK3282614.1"/>
    </source>
</evidence>
<dbReference type="InterPro" id="IPR011050">
    <property type="entry name" value="Pectin_lyase_fold/virulence"/>
</dbReference>
<feature type="domain" description="Right handed beta helix" evidence="2">
    <location>
        <begin position="5"/>
        <end position="145"/>
    </location>
</feature>
<keyword evidence="1" id="KW-0472">Membrane</keyword>
<dbReference type="SUPFAM" id="SSF51126">
    <property type="entry name" value="Pectin lyase-like"/>
    <property type="match status" value="2"/>
</dbReference>
<dbReference type="PANTHER" id="PTHR11319">
    <property type="entry name" value="G PROTEIN-COUPLED RECEPTOR-RELATED"/>
    <property type="match status" value="1"/>
</dbReference>
<evidence type="ECO:0000259" key="2">
    <source>
        <dbReference type="Pfam" id="PF13229"/>
    </source>
</evidence>
<organism evidence="3 4">
    <name type="scientific">Cymbomonas tetramitiformis</name>
    <dbReference type="NCBI Taxonomy" id="36881"/>
    <lineage>
        <taxon>Eukaryota</taxon>
        <taxon>Viridiplantae</taxon>
        <taxon>Chlorophyta</taxon>
        <taxon>Pyramimonadophyceae</taxon>
        <taxon>Pyramimonadales</taxon>
        <taxon>Pyramimonadaceae</taxon>
        <taxon>Cymbomonas</taxon>
    </lineage>
</organism>
<sequence length="602" mass="63146">MFEYAGGIYAKDSEIQIYQNSAISHNIASTDGAGIYVIGELAMVNLTQCRIEGNEAKTDGGGVMALSEATLLFDQSQFTENHAQSGAAIAASNVHVSIVCSNFTANKADFMTAGLLLKDLAVGALQHVLFQDNHGVAVSVVESSVGSLYWSTIENNSNSDGADGKGAGLVVEEHSMGVVSNCHFKSNQGRNGSAAYISGDATFTNCTFENNTADNGPIYISLNENTVTLEHSTLLANQALKNGAALYLVDVSAARAFNSSFTHLRAEHNSALLGGASVVFWETSHKSIADGFQAIKCIDCTFANNTASYSTKDGWATAMAGVNLDEQHPIQQGGATMEPPIRVELVDMFGTVEPNTIIEVQVAVVSLEMLQCSLVGPLRNQSYAGVATFTQLSISGLVGEECLVEAVAILANGVKVNATTVVPLRHCEPGEKLQTYGSSQTCTKCKSGTLGLRDDINNGITECLECSDGLECPGGSSYTLENGYWLAPYAEMCGSAQCLMDRLLPCTVGTACTTDLDRSGAADHPVTYDNVCATDKGFTTGVMCGGTEPVICDSGFTASVEGDTCEKCPSSAATLTTWLAVSAVIVLMTGGLSIMIMSKVCI</sequence>
<reference evidence="3 4" key="1">
    <citation type="journal article" date="2015" name="Genome Biol. Evol.">
        <title>Comparative Genomics of a Bacterivorous Green Alga Reveals Evolutionary Causalities and Consequences of Phago-Mixotrophic Mode of Nutrition.</title>
        <authorList>
            <person name="Burns J.A."/>
            <person name="Paasch A."/>
            <person name="Narechania A."/>
            <person name="Kim E."/>
        </authorList>
    </citation>
    <scope>NUCLEOTIDE SEQUENCE [LARGE SCALE GENOMIC DNA]</scope>
    <source>
        <strain evidence="3 4">PLY_AMNH</strain>
    </source>
</reference>
<gene>
    <name evidence="3" type="ORF">CYMTET_9660</name>
</gene>
<dbReference type="AlphaFoldDB" id="A0AAE0GQR2"/>
<name>A0AAE0GQR2_9CHLO</name>
<dbReference type="Proteomes" id="UP001190700">
    <property type="component" value="Unassembled WGS sequence"/>
</dbReference>
<keyword evidence="1" id="KW-1133">Transmembrane helix</keyword>
<proteinExistence type="predicted"/>
<dbReference type="InterPro" id="IPR039448">
    <property type="entry name" value="Beta_helix"/>
</dbReference>
<protein>
    <recommendedName>
        <fullName evidence="2">Right handed beta helix domain-containing protein</fullName>
    </recommendedName>
</protein>
<feature type="transmembrane region" description="Helical" evidence="1">
    <location>
        <begin position="575"/>
        <end position="597"/>
    </location>
</feature>
<keyword evidence="4" id="KW-1185">Reference proteome</keyword>
<dbReference type="EMBL" id="LGRX02003223">
    <property type="protein sequence ID" value="KAK3282614.1"/>
    <property type="molecule type" value="Genomic_DNA"/>
</dbReference>
<dbReference type="Pfam" id="PF13229">
    <property type="entry name" value="Beta_helix"/>
    <property type="match status" value="1"/>
</dbReference>
<comment type="caution">
    <text evidence="3">The sequence shown here is derived from an EMBL/GenBank/DDBJ whole genome shotgun (WGS) entry which is preliminary data.</text>
</comment>
<dbReference type="InterPro" id="IPR012334">
    <property type="entry name" value="Pectin_lyas_fold"/>
</dbReference>
<dbReference type="PANTHER" id="PTHR11319:SF35">
    <property type="entry name" value="OUTER MEMBRANE PROTEIN PMPC-RELATED"/>
    <property type="match status" value="1"/>
</dbReference>